<sequence>MCSPLTDDLETVRSAVPKDHQKPSRKKKSKPGVKPREDSTAGPKKPVEMVEGMSSTLCFQPDPATLSFSEEQNSTNYHSIKNVAFHSLQQHPHILTPLQRSVPVKPLPAAVENGPATTTSCGELTVNQLLTAPKEVYTSLKREVGLFIIHQFLSQSQDGATILLKTGGQGGLSSESEISQRKQVQSITDPHANLVCEMVPFELEKPGCHPEIREAEFGYVADLNQFIHLHLVENEKNGRLAWNNAIPENEVHLKLGGDAGGGSFKMAFQIANLRHPNSKTNTVVFAMFHAKDSWANLKTALMKYKEQVNTLKETTWGGKKKVVFLFGDYEFLCKTFGIAGASGKYPCLWCKINHEVMQVSCYKREHAEKRSLENIREDYDKFVADGSVTSRQKFYHNVTHEILNSTSIIATLQEKLADKQMELAAFEKANGPLSIHLDEVLKKMNVERQAYNGKLFIVQTISVNDDKINKLEEDITNFLQFIWQQFPDMTITPKLHMLEQHVCLFLRQWHMGLGFYGEQGIEGIHSEFNTQSQHFDYVKKKVTRLRQILVNHHISTSPE</sequence>
<dbReference type="EMBL" id="LSMT01000051">
    <property type="protein sequence ID" value="PFX30365.1"/>
    <property type="molecule type" value="Genomic_DNA"/>
</dbReference>
<accession>A0A2B4SPR4</accession>
<reference evidence="3" key="1">
    <citation type="journal article" date="2017" name="bioRxiv">
        <title>Comparative analysis of the genomes of Stylophora pistillata and Acropora digitifera provides evidence for extensive differences between species of corals.</title>
        <authorList>
            <person name="Voolstra C.R."/>
            <person name="Li Y."/>
            <person name="Liew Y.J."/>
            <person name="Baumgarten S."/>
            <person name="Zoccola D."/>
            <person name="Flot J.-F."/>
            <person name="Tambutte S."/>
            <person name="Allemand D."/>
            <person name="Aranda M."/>
        </authorList>
    </citation>
    <scope>NUCLEOTIDE SEQUENCE [LARGE SCALE GENOMIC DNA]</scope>
</reference>
<feature type="compositionally biased region" description="Basic residues" evidence="1">
    <location>
        <begin position="23"/>
        <end position="33"/>
    </location>
</feature>
<gene>
    <name evidence="2" type="ORF">AWC38_SpisGene4839</name>
</gene>
<dbReference type="OrthoDB" id="10032694at2759"/>
<feature type="region of interest" description="Disordered" evidence="1">
    <location>
        <begin position="1"/>
        <end position="46"/>
    </location>
</feature>
<dbReference type="Pfam" id="PF06918">
    <property type="entry name" value="DUF1280"/>
    <property type="match status" value="1"/>
</dbReference>
<organism evidence="2 3">
    <name type="scientific">Stylophora pistillata</name>
    <name type="common">Smooth cauliflower coral</name>
    <dbReference type="NCBI Taxonomy" id="50429"/>
    <lineage>
        <taxon>Eukaryota</taxon>
        <taxon>Metazoa</taxon>
        <taxon>Cnidaria</taxon>
        <taxon>Anthozoa</taxon>
        <taxon>Hexacorallia</taxon>
        <taxon>Scleractinia</taxon>
        <taxon>Astrocoeniina</taxon>
        <taxon>Pocilloporidae</taxon>
        <taxon>Stylophora</taxon>
    </lineage>
</organism>
<dbReference type="PANTHER" id="PTHR31424">
    <property type="entry name" value="PROTEIN CBG23806"/>
    <property type="match status" value="1"/>
</dbReference>
<evidence type="ECO:0000313" key="3">
    <source>
        <dbReference type="Proteomes" id="UP000225706"/>
    </source>
</evidence>
<dbReference type="InterPro" id="IPR009689">
    <property type="entry name" value="DUF1280"/>
</dbReference>
<evidence type="ECO:0000313" key="2">
    <source>
        <dbReference type="EMBL" id="PFX30365.1"/>
    </source>
</evidence>
<dbReference type="Proteomes" id="UP000225706">
    <property type="component" value="Unassembled WGS sequence"/>
</dbReference>
<protein>
    <submittedName>
        <fullName evidence="2">Uncharacterized protein</fullName>
    </submittedName>
</protein>
<proteinExistence type="predicted"/>
<evidence type="ECO:0000256" key="1">
    <source>
        <dbReference type="SAM" id="MobiDB-lite"/>
    </source>
</evidence>
<keyword evidence="3" id="KW-1185">Reference proteome</keyword>
<comment type="caution">
    <text evidence="2">The sequence shown here is derived from an EMBL/GenBank/DDBJ whole genome shotgun (WGS) entry which is preliminary data.</text>
</comment>
<name>A0A2B4SPR4_STYPI</name>
<dbReference type="PANTHER" id="PTHR31424:SF6">
    <property type="match status" value="1"/>
</dbReference>
<dbReference type="AlphaFoldDB" id="A0A2B4SPR4"/>